<dbReference type="CDD" id="cd00093">
    <property type="entry name" value="HTH_XRE"/>
    <property type="match status" value="1"/>
</dbReference>
<dbReference type="Gene3D" id="1.10.260.40">
    <property type="entry name" value="lambda repressor-like DNA-binding domains"/>
    <property type="match status" value="1"/>
</dbReference>
<gene>
    <name evidence="2" type="ORF">WSI_01455</name>
</gene>
<dbReference type="RefSeq" id="WP_012778643.1">
    <property type="nucleotide sequence ID" value="NC_020549.1"/>
</dbReference>
<dbReference type="SUPFAM" id="SSF47413">
    <property type="entry name" value="lambda repressor-like DNA-binding domains"/>
    <property type="match status" value="1"/>
</dbReference>
<evidence type="ECO:0000313" key="3">
    <source>
        <dbReference type="Proteomes" id="UP000011820"/>
    </source>
</evidence>
<dbReference type="InterPro" id="IPR010982">
    <property type="entry name" value="Lambda_DNA-bd_dom_sf"/>
</dbReference>
<dbReference type="Pfam" id="PF01381">
    <property type="entry name" value="HTH_3"/>
    <property type="match status" value="1"/>
</dbReference>
<evidence type="ECO:0000259" key="1">
    <source>
        <dbReference type="PROSITE" id="PS50943"/>
    </source>
</evidence>
<keyword evidence="3" id="KW-1185">Reference proteome</keyword>
<reference evidence="2 3" key="1">
    <citation type="journal article" date="2013" name="Genome Announc.">
        <title>Complete Genome Sequence of a Chinese Strain of 'Candidatus Liberibacter asiaticus'.</title>
        <authorList>
            <person name="Lin H."/>
            <person name="Han C.S."/>
            <person name="Liu B."/>
            <person name="Lou B."/>
            <person name="Bai X."/>
            <person name="Deng C."/>
            <person name="Civerolo E.L."/>
            <person name="Gupta G."/>
        </authorList>
    </citation>
    <scope>NUCLEOTIDE SEQUENCE [LARGE SCALE GENOMIC DNA]</scope>
    <source>
        <strain evidence="3">gxpsy</strain>
    </source>
</reference>
<protein>
    <submittedName>
        <fullName evidence="2">Transcriptional regulator protein</fullName>
    </submittedName>
</protein>
<proteinExistence type="predicted"/>
<sequence>MVGNKKIPNPVDINVGKRIRLRRMILGMSQEKLGECLGITFQQVQKYEKGVNRVGASRLQHISEVLESPISFFFDVSPTVCSDISSEENNVMDFISTPDGLQLNRYFIQIDDVKVRQKIIELVRSIVSSEKKYRTIEEECMVEQ</sequence>
<accession>A0ABM5NEX3</accession>
<organism evidence="2 3">
    <name type="scientific">Candidatus Liberibacter asiaticus str. gxpsy</name>
    <dbReference type="NCBI Taxonomy" id="1174529"/>
    <lineage>
        <taxon>Bacteria</taxon>
        <taxon>Pseudomonadati</taxon>
        <taxon>Pseudomonadota</taxon>
        <taxon>Alphaproteobacteria</taxon>
        <taxon>Hyphomicrobiales</taxon>
        <taxon>Rhizobiaceae</taxon>
        <taxon>Liberibacter</taxon>
    </lineage>
</organism>
<dbReference type="GeneID" id="93076662"/>
<dbReference type="SMART" id="SM00530">
    <property type="entry name" value="HTH_XRE"/>
    <property type="match status" value="1"/>
</dbReference>
<dbReference type="PROSITE" id="PS50943">
    <property type="entry name" value="HTH_CROC1"/>
    <property type="match status" value="1"/>
</dbReference>
<dbReference type="Proteomes" id="UP000011820">
    <property type="component" value="Chromosome"/>
</dbReference>
<feature type="domain" description="HTH cro/C1-type" evidence="1">
    <location>
        <begin position="19"/>
        <end position="73"/>
    </location>
</feature>
<evidence type="ECO:0000313" key="2">
    <source>
        <dbReference type="EMBL" id="AGH16661.1"/>
    </source>
</evidence>
<dbReference type="InterPro" id="IPR001387">
    <property type="entry name" value="Cro/C1-type_HTH"/>
</dbReference>
<name>A0ABM5NEX3_LIBAS</name>
<dbReference type="EMBL" id="CP004005">
    <property type="protein sequence ID" value="AGH16661.1"/>
    <property type="molecule type" value="Genomic_DNA"/>
</dbReference>